<dbReference type="SUPFAM" id="SSF50370">
    <property type="entry name" value="Ricin B-like lectins"/>
    <property type="match status" value="1"/>
</dbReference>
<name>A0ABV6MLS5_9PSEU</name>
<dbReference type="EMBL" id="JBHLUD010000001">
    <property type="protein sequence ID" value="MFC0541062.1"/>
    <property type="molecule type" value="Genomic_DNA"/>
</dbReference>
<comment type="caution">
    <text evidence="2">The sequence shown here is derived from an EMBL/GenBank/DDBJ whole genome shotgun (WGS) entry which is preliminary data.</text>
</comment>
<evidence type="ECO:0000256" key="1">
    <source>
        <dbReference type="SAM" id="SignalP"/>
    </source>
</evidence>
<evidence type="ECO:0000313" key="2">
    <source>
        <dbReference type="EMBL" id="MFC0541062.1"/>
    </source>
</evidence>
<dbReference type="RefSeq" id="WP_273939894.1">
    <property type="nucleotide sequence ID" value="NZ_CP097263.1"/>
</dbReference>
<evidence type="ECO:0000313" key="3">
    <source>
        <dbReference type="Proteomes" id="UP001589810"/>
    </source>
</evidence>
<reference evidence="2 3" key="1">
    <citation type="submission" date="2024-09" db="EMBL/GenBank/DDBJ databases">
        <authorList>
            <person name="Sun Q."/>
            <person name="Mori K."/>
        </authorList>
    </citation>
    <scope>NUCLEOTIDE SEQUENCE [LARGE SCALE GENOMIC DNA]</scope>
    <source>
        <strain evidence="2 3">TBRC 1432</strain>
    </source>
</reference>
<protein>
    <submittedName>
        <fullName evidence="2">RICIN domain-containing protein</fullName>
    </submittedName>
</protein>
<keyword evidence="3" id="KW-1185">Reference proteome</keyword>
<sequence>MVTFTGKALLTVGVAAVLGLGLAAPAQAANGLIYNNGTGQCMAVDPNRIYVGAPVVQASCNAYEAHWNWGPLGLLSNQRAGLCLEVPNGGGYAYLNNCGGPYQQMDLTPSTGLIGVHNDNRRMLGIDGTGRVLSSLYGASNQYWSW</sequence>
<organism evidence="2 3">
    <name type="scientific">Kutzneria chonburiensis</name>
    <dbReference type="NCBI Taxonomy" id="1483604"/>
    <lineage>
        <taxon>Bacteria</taxon>
        <taxon>Bacillati</taxon>
        <taxon>Actinomycetota</taxon>
        <taxon>Actinomycetes</taxon>
        <taxon>Pseudonocardiales</taxon>
        <taxon>Pseudonocardiaceae</taxon>
        <taxon>Kutzneria</taxon>
    </lineage>
</organism>
<accession>A0ABV6MLS5</accession>
<dbReference type="Proteomes" id="UP001589810">
    <property type="component" value="Unassembled WGS sequence"/>
</dbReference>
<dbReference type="Gene3D" id="2.80.10.50">
    <property type="match status" value="1"/>
</dbReference>
<dbReference type="CDD" id="cd00161">
    <property type="entry name" value="beta-trefoil_Ricin-like"/>
    <property type="match status" value="1"/>
</dbReference>
<dbReference type="InterPro" id="IPR035992">
    <property type="entry name" value="Ricin_B-like_lectins"/>
</dbReference>
<keyword evidence="1" id="KW-0732">Signal</keyword>
<proteinExistence type="predicted"/>
<feature type="chain" id="PRO_5046515933" evidence="1">
    <location>
        <begin position="29"/>
        <end position="146"/>
    </location>
</feature>
<feature type="signal peptide" evidence="1">
    <location>
        <begin position="1"/>
        <end position="28"/>
    </location>
</feature>
<gene>
    <name evidence="2" type="ORF">ACFFH7_06190</name>
</gene>